<evidence type="ECO:0000313" key="1">
    <source>
        <dbReference type="EMBL" id="MXU93129.1"/>
    </source>
</evidence>
<accession>A0A6B0UTL4</accession>
<name>A0A6B0UTL4_IXORI</name>
<reference evidence="1" key="1">
    <citation type="submission" date="2019-12" db="EMBL/GenBank/DDBJ databases">
        <title>An insight into the sialome of adult female Ixodes ricinus ticks feeding for 6 days.</title>
        <authorList>
            <person name="Perner J."/>
            <person name="Ribeiro J.M.C."/>
        </authorList>
    </citation>
    <scope>NUCLEOTIDE SEQUENCE</scope>
    <source>
        <strain evidence="1">Semi-engorged</strain>
        <tissue evidence="1">Salivary glands</tissue>
    </source>
</reference>
<proteinExistence type="predicted"/>
<dbReference type="EMBL" id="GIFC01011046">
    <property type="protein sequence ID" value="MXU93129.1"/>
    <property type="molecule type" value="Transcribed_RNA"/>
</dbReference>
<dbReference type="AlphaFoldDB" id="A0A6B0UTL4"/>
<sequence>MRLSISARATRFRSRRAWKSCGGWCAGSRTRAFAITPTLRASKRRCCRTSIRRWNASRCSVTKWTLCALHGELRTAAGSAAQASTNLCTLSTCRGGWCPWSLPWRRRGMGKKARRMCRSRPAMLTWTLKPSRVTLASPGHR</sequence>
<organism evidence="1">
    <name type="scientific">Ixodes ricinus</name>
    <name type="common">Common tick</name>
    <name type="synonym">Acarus ricinus</name>
    <dbReference type="NCBI Taxonomy" id="34613"/>
    <lineage>
        <taxon>Eukaryota</taxon>
        <taxon>Metazoa</taxon>
        <taxon>Ecdysozoa</taxon>
        <taxon>Arthropoda</taxon>
        <taxon>Chelicerata</taxon>
        <taxon>Arachnida</taxon>
        <taxon>Acari</taxon>
        <taxon>Parasitiformes</taxon>
        <taxon>Ixodida</taxon>
        <taxon>Ixodoidea</taxon>
        <taxon>Ixodidae</taxon>
        <taxon>Ixodinae</taxon>
        <taxon>Ixodes</taxon>
    </lineage>
</organism>
<protein>
    <submittedName>
        <fullName evidence="1">Uncharacterized protein</fullName>
    </submittedName>
</protein>